<dbReference type="Proteomes" id="UP000076268">
    <property type="component" value="Unassembled WGS sequence"/>
</dbReference>
<dbReference type="RefSeq" id="WP_066239699.1">
    <property type="nucleotide sequence ID" value="NZ_LSGP01000013.1"/>
</dbReference>
<evidence type="ECO:0000313" key="1">
    <source>
        <dbReference type="EMBL" id="KYZ77411.1"/>
    </source>
</evidence>
<dbReference type="OrthoDB" id="1682265at2"/>
<dbReference type="AlphaFoldDB" id="A0A154BU15"/>
<accession>A0A154BU15</accession>
<proteinExistence type="predicted"/>
<gene>
    <name evidence="1" type="ORF">AXX12_04665</name>
</gene>
<protein>
    <submittedName>
        <fullName evidence="1">Uncharacterized protein</fullName>
    </submittedName>
</protein>
<organism evidence="1 2">
    <name type="scientific">Anaerosporomusa subterranea</name>
    <dbReference type="NCBI Taxonomy" id="1794912"/>
    <lineage>
        <taxon>Bacteria</taxon>
        <taxon>Bacillati</taxon>
        <taxon>Bacillota</taxon>
        <taxon>Negativicutes</taxon>
        <taxon>Acetonemataceae</taxon>
        <taxon>Anaerosporomusa</taxon>
    </lineage>
</organism>
<keyword evidence="2" id="KW-1185">Reference proteome</keyword>
<name>A0A154BU15_ANASB</name>
<sequence length="245" mass="27591">MTRIWAKLILLTVVLSLLTNICFAASLSGEKNWQVPILGIFRAPQEFMAAEFPDVKKIIDSQKVKLDSKLELPMANAEDKLKPDRVDFAAYQLTMNDGQAYHLAWLVAVRDRVALDPQTLAYFDNPLNIEQRVAAVMMQDKLHQNLDTMQYTDPTTGMGLKVLDFDQFDLGNISGKQAYAGGVRFLINYQDFLFPLYARCWIFNAGGYGTAVLLVTTDSERAFWTPVLNSMMSTLRPLPPVISSK</sequence>
<evidence type="ECO:0000313" key="2">
    <source>
        <dbReference type="Proteomes" id="UP000076268"/>
    </source>
</evidence>
<comment type="caution">
    <text evidence="1">The sequence shown here is derived from an EMBL/GenBank/DDBJ whole genome shotgun (WGS) entry which is preliminary data.</text>
</comment>
<reference evidence="1 2" key="1">
    <citation type="submission" date="2016-02" db="EMBL/GenBank/DDBJ databases">
        <title>Anaerosporomusa subterraneum gen. nov., sp. nov., a spore-forming obligate anaerobe isolated from saprolite.</title>
        <authorList>
            <person name="Choi J.K."/>
            <person name="Shah M."/>
            <person name="Yee N."/>
        </authorList>
    </citation>
    <scope>NUCLEOTIDE SEQUENCE [LARGE SCALE GENOMIC DNA]</scope>
    <source>
        <strain evidence="1 2">RU4</strain>
    </source>
</reference>
<dbReference type="EMBL" id="LSGP01000013">
    <property type="protein sequence ID" value="KYZ77411.1"/>
    <property type="molecule type" value="Genomic_DNA"/>
</dbReference>